<dbReference type="PANTHER" id="PTHR33935:SF22">
    <property type="entry name" value="OS10G0149400 PROTEIN"/>
    <property type="match status" value="1"/>
</dbReference>
<dbReference type="Pfam" id="PF01190">
    <property type="entry name" value="Pollen_Ole_e_1"/>
    <property type="match status" value="1"/>
</dbReference>
<gene>
    <name evidence="2" type="ORF">V5N11_034928</name>
</gene>
<comment type="caution">
    <text evidence="2">The sequence shown here is derived from an EMBL/GenBank/DDBJ whole genome shotgun (WGS) entry which is preliminary data.</text>
</comment>
<protein>
    <submittedName>
        <fullName evidence="2">Proline-rich protein 2</fullName>
    </submittedName>
</protein>
<dbReference type="PANTHER" id="PTHR33935">
    <property type="entry name" value="OS10G0148100 PROTEIN"/>
    <property type="match status" value="1"/>
</dbReference>
<name>A0ABD1AN82_CARAN</name>
<dbReference type="AlphaFoldDB" id="A0ABD1AN82"/>
<proteinExistence type="predicted"/>
<reference evidence="2 3" key="1">
    <citation type="submission" date="2024-04" db="EMBL/GenBank/DDBJ databases">
        <title>Genome assembly C_amara_ONT_v2.</title>
        <authorList>
            <person name="Yant L."/>
            <person name="Moore C."/>
            <person name="Slenker M."/>
        </authorList>
    </citation>
    <scope>NUCLEOTIDE SEQUENCE [LARGE SCALE GENOMIC DNA]</scope>
    <source>
        <tissue evidence="2">Leaf</tissue>
    </source>
</reference>
<organism evidence="2 3">
    <name type="scientific">Cardamine amara subsp. amara</name>
    <dbReference type="NCBI Taxonomy" id="228776"/>
    <lineage>
        <taxon>Eukaryota</taxon>
        <taxon>Viridiplantae</taxon>
        <taxon>Streptophyta</taxon>
        <taxon>Embryophyta</taxon>
        <taxon>Tracheophyta</taxon>
        <taxon>Spermatophyta</taxon>
        <taxon>Magnoliopsida</taxon>
        <taxon>eudicotyledons</taxon>
        <taxon>Gunneridae</taxon>
        <taxon>Pentapetalae</taxon>
        <taxon>rosids</taxon>
        <taxon>malvids</taxon>
        <taxon>Brassicales</taxon>
        <taxon>Brassicaceae</taxon>
        <taxon>Cardamineae</taxon>
        <taxon>Cardamine</taxon>
    </lineage>
</organism>
<accession>A0ABD1AN82</accession>
<evidence type="ECO:0000313" key="3">
    <source>
        <dbReference type="Proteomes" id="UP001558713"/>
    </source>
</evidence>
<evidence type="ECO:0000256" key="1">
    <source>
        <dbReference type="SAM" id="SignalP"/>
    </source>
</evidence>
<keyword evidence="3" id="KW-1185">Reference proteome</keyword>
<dbReference type="EMBL" id="JBANAX010000456">
    <property type="protein sequence ID" value="KAL1208212.1"/>
    <property type="molecule type" value="Genomic_DNA"/>
</dbReference>
<dbReference type="PRINTS" id="PR01217">
    <property type="entry name" value="PRICHEXTENSN"/>
</dbReference>
<feature type="signal peptide" evidence="1">
    <location>
        <begin position="1"/>
        <end position="28"/>
    </location>
</feature>
<keyword evidence="1" id="KW-0732">Signal</keyword>
<feature type="chain" id="PRO_5044844582" evidence="1">
    <location>
        <begin position="29"/>
        <end position="374"/>
    </location>
</feature>
<dbReference type="Proteomes" id="UP001558713">
    <property type="component" value="Unassembled WGS sequence"/>
</dbReference>
<sequence length="374" mass="42011">MRILPEIRGGALCFLLVSVLCSAVLSLGRDVEVVGYAESSKIKIPHAFSGLRVTIECKTAKSKDHFITRGSGEVDEITGKFNLNIPHDIVGDDGNLKEACYAQLHSASGNPCPARDGLEASKIVFLSKTEEKHVFGLKQHLKFSPEFCISKFFWHMPKFPLPPPLDLPPLTFPKIKKPCPPIYKPPVVIPKKPCPPKIAHKPIYKPPVPIYKPPVVIPKKPYPPKIAHKPIYKPPVPIYKPPVVIPKKPCPPLPKPFYKPPVPIYKPIYKPPVPIYKPPVPIYKPIYKPPVPIYKPIYKPPVPIYKPPVPIYKPIYKPPVPIYKPPVPIYKPIYKPPVVIPKKPCPPITPLPPFPPKYIPHPKFGKWPPFPSHP</sequence>
<evidence type="ECO:0000313" key="2">
    <source>
        <dbReference type="EMBL" id="KAL1208212.1"/>
    </source>
</evidence>